<proteinExistence type="predicted"/>
<comment type="caution">
    <text evidence="1">The sequence shown here is derived from an EMBL/GenBank/DDBJ whole genome shotgun (WGS) entry which is preliminary data.</text>
</comment>
<evidence type="ECO:0000313" key="2">
    <source>
        <dbReference type="Proteomes" id="UP000614996"/>
    </source>
</evidence>
<name>A0A8J4A970_9ACTN</name>
<organism evidence="1 2">
    <name type="scientific">Actinocatenispora comari</name>
    <dbReference type="NCBI Taxonomy" id="2807577"/>
    <lineage>
        <taxon>Bacteria</taxon>
        <taxon>Bacillati</taxon>
        <taxon>Actinomycetota</taxon>
        <taxon>Actinomycetes</taxon>
        <taxon>Micromonosporales</taxon>
        <taxon>Micromonosporaceae</taxon>
        <taxon>Actinocatenispora</taxon>
    </lineage>
</organism>
<accession>A0A8J4A970</accession>
<reference evidence="2" key="1">
    <citation type="journal article" date="2021" name="Int. J. Syst. Evol. Microbiol.">
        <title>Actinocatenispora comari sp. nov., an endophytic actinomycete isolated from aerial parts of Comarum salesowianum.</title>
        <authorList>
            <person name="Oyunbileg N."/>
            <person name="Iizaka Y."/>
            <person name="Hamada M."/>
            <person name="Davaapurev B.O."/>
            <person name="Fukumoto A."/>
            <person name="Tsetseg B."/>
            <person name="Kato F."/>
            <person name="Tamura T."/>
            <person name="Batkhuu J."/>
            <person name="Anzai Y."/>
        </authorList>
    </citation>
    <scope>NUCLEOTIDE SEQUENCE [LARGE SCALE GENOMIC DNA]</scope>
    <source>
        <strain evidence="2">NUM-2625</strain>
    </source>
</reference>
<protein>
    <submittedName>
        <fullName evidence="1">Uncharacterized protein</fullName>
    </submittedName>
</protein>
<gene>
    <name evidence="1" type="ORF">NUM_06770</name>
</gene>
<dbReference type="Proteomes" id="UP000614996">
    <property type="component" value="Unassembled WGS sequence"/>
</dbReference>
<evidence type="ECO:0000313" key="1">
    <source>
        <dbReference type="EMBL" id="GIL25422.1"/>
    </source>
</evidence>
<keyword evidence="2" id="KW-1185">Reference proteome</keyword>
<dbReference type="AlphaFoldDB" id="A0A8J4A970"/>
<sequence>MADRGVPRFPDLDVETLSLVPAAGGGLSVRAGVVSGQLVVVVHDRRRWQLAVARDVEQIGRTQVGAGRAEPAPSRGVWGRRRQWCVAVVCGSRVDSVAIVRRGRRLPVPLVTVGSAMVGAAVVRAVPGLRVVAVDASGAPVSDLMMAESGPRLWPRLGMPRRFAPYHPAGRGAA</sequence>
<dbReference type="EMBL" id="BOPO01000006">
    <property type="protein sequence ID" value="GIL25422.1"/>
    <property type="molecule type" value="Genomic_DNA"/>
</dbReference>